<dbReference type="EMBL" id="AP021861">
    <property type="protein sequence ID" value="BBO30574.1"/>
    <property type="molecule type" value="Genomic_DNA"/>
</dbReference>
<protein>
    <recommendedName>
        <fullName evidence="3">Peptidase S8/S53 domain-containing protein</fullName>
    </recommendedName>
</protein>
<organism evidence="1 2">
    <name type="scientific">Lacipirellula parvula</name>
    <dbReference type="NCBI Taxonomy" id="2650471"/>
    <lineage>
        <taxon>Bacteria</taxon>
        <taxon>Pseudomonadati</taxon>
        <taxon>Planctomycetota</taxon>
        <taxon>Planctomycetia</taxon>
        <taxon>Pirellulales</taxon>
        <taxon>Lacipirellulaceae</taxon>
        <taxon>Lacipirellula</taxon>
    </lineage>
</organism>
<keyword evidence="2" id="KW-1185">Reference proteome</keyword>
<dbReference type="AlphaFoldDB" id="A0A5K7X1Q0"/>
<dbReference type="InterPro" id="IPR008979">
    <property type="entry name" value="Galactose-bd-like_sf"/>
</dbReference>
<proteinExistence type="predicted"/>
<evidence type="ECO:0000313" key="1">
    <source>
        <dbReference type="EMBL" id="BBO30574.1"/>
    </source>
</evidence>
<dbReference type="GO" id="GO:0006508">
    <property type="term" value="P:proteolysis"/>
    <property type="evidence" value="ECO:0007669"/>
    <property type="project" value="InterPro"/>
</dbReference>
<dbReference type="RefSeq" id="WP_152096898.1">
    <property type="nucleotide sequence ID" value="NZ_AP021861.1"/>
</dbReference>
<evidence type="ECO:0008006" key="3">
    <source>
        <dbReference type="Google" id="ProtNLM"/>
    </source>
</evidence>
<sequence length="582" mass="61194">MRHWHSTERTWRLISGTLLALLVIPAVSAVAVETPWGNSLGYTKLQQRLGAAMPIGAGGTISLVEASPSNGSGSYLVDVSGPEFNGSLDPSGAPVVLTDGSSAAHTGFSSHATWTVGQYFFGNTQSFAPGADSVVNYDANAWLSSTLRVAGTAPPDAQPYRVQNFSWVSADSASSPPGAQELAALRRLDYLIETGETTAVVGANNAISFTALRAHPALFAHSYNAIVVGRTDGGHSRGQTSSFYGPGRYRPDVVAPSTATSSATALISSMAAMLHETAAGTDAARSEVMRAIIMAGATKTEFANWLDQTSGVINPWNHTQTRPLDDVFGAGEANVYNSYSIQIGGKQSASAAAPAAAVKPYGWDYQDRKSDAAVGDLYYNFEVAAGSTASELSIMLNWNAKITDTNADPNIFTPVQSLQNLDLQFYDSSNSFMGTMIDQSISTVDNVEHIYLTNLGPGTYTLKVSGAANWDYGLAWRMATSFNSPNADFNADGVVDGADFLVWQRNSTMLVNATNSQGDADGDGDVDADDLELLKNLFGTTTAPPMAVSMVAAVPEPAAVALAAAGVASLGMMTRLTANRRK</sequence>
<dbReference type="KEGG" id="lpav:PLANPX_0186"/>
<name>A0A5K7X1Q0_9BACT</name>
<dbReference type="Gene3D" id="2.60.120.380">
    <property type="match status" value="1"/>
</dbReference>
<dbReference type="GO" id="GO:0004252">
    <property type="term" value="F:serine-type endopeptidase activity"/>
    <property type="evidence" value="ECO:0007669"/>
    <property type="project" value="InterPro"/>
</dbReference>
<dbReference type="InterPro" id="IPR018247">
    <property type="entry name" value="EF_Hand_1_Ca_BS"/>
</dbReference>
<dbReference type="PROSITE" id="PS00018">
    <property type="entry name" value="EF_HAND_1"/>
    <property type="match status" value="2"/>
</dbReference>
<dbReference type="InterPro" id="IPR036852">
    <property type="entry name" value="Peptidase_S8/S53_dom_sf"/>
</dbReference>
<reference evidence="2" key="1">
    <citation type="submission" date="2019-10" db="EMBL/GenBank/DDBJ databases">
        <title>Lacipirellula parvula gen. nov., sp. nov., representing a lineage of planctomycetes widespread in freshwater anoxic habitats, and description of the family Lacipirellulaceae.</title>
        <authorList>
            <person name="Dedysh S.N."/>
            <person name="Kulichevskaya I.S."/>
            <person name="Beletsky A.V."/>
            <person name="Rakitin A.L."/>
            <person name="Mardanov A.V."/>
            <person name="Ivanova A.A."/>
            <person name="Saltykova V.X."/>
            <person name="Rijpstra W.I.C."/>
            <person name="Sinninghe Damste J.S."/>
            <person name="Ravin N.V."/>
        </authorList>
    </citation>
    <scope>NUCLEOTIDE SEQUENCE [LARGE SCALE GENOMIC DNA]</scope>
    <source>
        <strain evidence="2">PX69</strain>
    </source>
</reference>
<accession>A0A5K7X1Q0</accession>
<dbReference type="SUPFAM" id="SSF49785">
    <property type="entry name" value="Galactose-binding domain-like"/>
    <property type="match status" value="1"/>
</dbReference>
<evidence type="ECO:0000313" key="2">
    <source>
        <dbReference type="Proteomes" id="UP000326837"/>
    </source>
</evidence>
<dbReference type="Proteomes" id="UP000326837">
    <property type="component" value="Chromosome"/>
</dbReference>
<gene>
    <name evidence="1" type="ORF">PLANPX_0186</name>
</gene>
<dbReference type="SUPFAM" id="SSF52743">
    <property type="entry name" value="Subtilisin-like"/>
    <property type="match status" value="1"/>
</dbReference>